<dbReference type="STRING" id="1385515.GCA_000423325_02408"/>
<dbReference type="PROSITE" id="PS51257">
    <property type="entry name" value="PROKAR_LIPOPROTEIN"/>
    <property type="match status" value="1"/>
</dbReference>
<reference evidence="7 8" key="1">
    <citation type="submission" date="2013-08" db="EMBL/GenBank/DDBJ databases">
        <title>Genomic analysis of Lysobacter defluvii.</title>
        <authorList>
            <person name="Wang Q."/>
            <person name="Wang G."/>
        </authorList>
    </citation>
    <scope>NUCLEOTIDE SEQUENCE [LARGE SCALE GENOMIC DNA]</scope>
    <source>
        <strain evidence="7 8">IMMIB APB-9</strain>
    </source>
</reference>
<evidence type="ECO:0000256" key="2">
    <source>
        <dbReference type="ARBA" id="ARBA00022729"/>
    </source>
</evidence>
<comment type="caution">
    <text evidence="7">The sequence shown here is derived from an EMBL/GenBank/DDBJ whole genome shotgun (WGS) entry which is preliminary data.</text>
</comment>
<protein>
    <submittedName>
        <fullName evidence="7">Cysteine protease</fullName>
    </submittedName>
</protein>
<dbReference type="Pfam" id="PF08386">
    <property type="entry name" value="Abhydrolase_4"/>
    <property type="match status" value="1"/>
</dbReference>
<dbReference type="PRINTS" id="PR00793">
    <property type="entry name" value="PROAMNOPTASE"/>
</dbReference>
<dbReference type="SUPFAM" id="SSF53474">
    <property type="entry name" value="alpha/beta-Hydrolases"/>
    <property type="match status" value="1"/>
</dbReference>
<dbReference type="InterPro" id="IPR051601">
    <property type="entry name" value="Serine_prot/Carboxylest_S33"/>
</dbReference>
<evidence type="ECO:0000259" key="5">
    <source>
        <dbReference type="Pfam" id="PF00561"/>
    </source>
</evidence>
<dbReference type="Gene3D" id="3.40.50.1820">
    <property type="entry name" value="alpha/beta hydrolase"/>
    <property type="match status" value="1"/>
</dbReference>
<dbReference type="OrthoDB" id="4510475at2"/>
<evidence type="ECO:0000256" key="4">
    <source>
        <dbReference type="SAM" id="SignalP"/>
    </source>
</evidence>
<evidence type="ECO:0000259" key="6">
    <source>
        <dbReference type="Pfam" id="PF08386"/>
    </source>
</evidence>
<sequence>MRADLRLPCTAGLLALALAGCDPAAPDPAPVQDTTTVRLGDVAFEPCSLSAPMGNAVEARCATIEVPEDHGQPDGRRIELAVAWVESRGNAQPDPVVMIAGGPGQSALESYPLLHRAFRDTLRNRDVLLVDARGTGGSNLLACRDEEGNNAFTDPEDHSAEGARRFAEACRDQLSEQADLRFYGTADHVRDLELVRQRVGAPQLNLVGISYGTRVAQQYAAAYPAHTRTVLLDGVVPNDLPLGSEHAVNLEDALEVLFQRCRDDSACAGNLGDPADNLAIVLERLEAGGLEPVEYRDPVSGQWTSEVPEYGHLAALLRMYAYQPAATATLPLLLSEAREGRYQSLLAQARMLMGDLGDSIAHGMQLSVTCTEDYPDLQDRPGDAGTVLGTELLDFTRAQCEAWPRGKRAPGFREPLATDVPLLAISGEFDPVTPPRYGEAVAAGLPNARHLVLPGQGHNVLPAGCMPSLAAQFFESADASTLDASCLERLQPVPPFAGTYGWEP</sequence>
<dbReference type="eggNOG" id="COG0596">
    <property type="taxonomic scope" value="Bacteria"/>
</dbReference>
<dbReference type="PANTHER" id="PTHR43248">
    <property type="entry name" value="2-SUCCINYL-6-HYDROXY-2,4-CYCLOHEXADIENE-1-CARBOXYLATE SYNTHASE"/>
    <property type="match status" value="1"/>
</dbReference>
<keyword evidence="3" id="KW-0378">Hydrolase</keyword>
<keyword evidence="2 4" id="KW-0732">Signal</keyword>
<dbReference type="PANTHER" id="PTHR43248:SF29">
    <property type="entry name" value="TRIPEPTIDYL AMINOPEPTIDASE"/>
    <property type="match status" value="1"/>
</dbReference>
<feature type="domain" description="Peptidase S33 tripeptidyl aminopeptidase-like C-terminal" evidence="6">
    <location>
        <begin position="397"/>
        <end position="486"/>
    </location>
</feature>
<dbReference type="RefSeq" id="WP_036137329.1">
    <property type="nucleotide sequence ID" value="NZ_AUHT01000012.1"/>
</dbReference>
<gene>
    <name evidence="7" type="ORF">N791_06830</name>
</gene>
<feature type="chain" id="PRO_5001966756" evidence="4">
    <location>
        <begin position="25"/>
        <end position="504"/>
    </location>
</feature>
<evidence type="ECO:0000256" key="3">
    <source>
        <dbReference type="ARBA" id="ARBA00022801"/>
    </source>
</evidence>
<dbReference type="InterPro" id="IPR013595">
    <property type="entry name" value="Pept_S33_TAP-like_C"/>
</dbReference>
<proteinExistence type="inferred from homology"/>
<comment type="similarity">
    <text evidence="1">Belongs to the peptidase S33 family.</text>
</comment>
<evidence type="ECO:0000256" key="1">
    <source>
        <dbReference type="ARBA" id="ARBA00010088"/>
    </source>
</evidence>
<feature type="domain" description="AB hydrolase-1" evidence="5">
    <location>
        <begin position="95"/>
        <end position="237"/>
    </location>
</feature>
<dbReference type="InterPro" id="IPR029058">
    <property type="entry name" value="AB_hydrolase_fold"/>
</dbReference>
<evidence type="ECO:0000313" key="7">
    <source>
        <dbReference type="EMBL" id="KGO98387.1"/>
    </source>
</evidence>
<dbReference type="InterPro" id="IPR000073">
    <property type="entry name" value="AB_hydrolase_1"/>
</dbReference>
<evidence type="ECO:0000313" key="8">
    <source>
        <dbReference type="Proteomes" id="UP000030003"/>
    </source>
</evidence>
<accession>A0A0A0M8R3</accession>
<organism evidence="7 8">
    <name type="scientific">Lysobacter defluvii IMMIB APB-9 = DSM 18482</name>
    <dbReference type="NCBI Taxonomy" id="1385515"/>
    <lineage>
        <taxon>Bacteria</taxon>
        <taxon>Pseudomonadati</taxon>
        <taxon>Pseudomonadota</taxon>
        <taxon>Gammaproteobacteria</taxon>
        <taxon>Lysobacterales</taxon>
        <taxon>Lysobacteraceae</taxon>
        <taxon>Novilysobacter</taxon>
    </lineage>
</organism>
<dbReference type="AlphaFoldDB" id="A0A0A0M8R3"/>
<name>A0A0A0M8R3_9GAMM</name>
<feature type="signal peptide" evidence="4">
    <location>
        <begin position="1"/>
        <end position="24"/>
    </location>
</feature>
<dbReference type="Pfam" id="PF00561">
    <property type="entry name" value="Abhydrolase_1"/>
    <property type="match status" value="1"/>
</dbReference>
<dbReference type="InterPro" id="IPR002410">
    <property type="entry name" value="Peptidase_S33"/>
</dbReference>
<dbReference type="GO" id="GO:0006508">
    <property type="term" value="P:proteolysis"/>
    <property type="evidence" value="ECO:0007669"/>
    <property type="project" value="UniProtKB-KW"/>
</dbReference>
<dbReference type="EMBL" id="AVBH01000087">
    <property type="protein sequence ID" value="KGO98387.1"/>
    <property type="molecule type" value="Genomic_DNA"/>
</dbReference>
<dbReference type="GO" id="GO:0008233">
    <property type="term" value="F:peptidase activity"/>
    <property type="evidence" value="ECO:0007669"/>
    <property type="project" value="UniProtKB-KW"/>
</dbReference>
<dbReference type="Proteomes" id="UP000030003">
    <property type="component" value="Unassembled WGS sequence"/>
</dbReference>
<keyword evidence="8" id="KW-1185">Reference proteome</keyword>
<keyword evidence="7" id="KW-0645">Protease</keyword>